<comment type="similarity">
    <text evidence="2">Belongs to the UPF0496 family.</text>
</comment>
<evidence type="ECO:0000256" key="1">
    <source>
        <dbReference type="ARBA" id="ARBA00004370"/>
    </source>
</evidence>
<evidence type="ECO:0000313" key="9">
    <source>
        <dbReference type="Proteomes" id="UP000323506"/>
    </source>
</evidence>
<keyword evidence="4 7" id="KW-1133">Transmembrane helix</keyword>
<evidence type="ECO:0000256" key="2">
    <source>
        <dbReference type="ARBA" id="ARBA00009074"/>
    </source>
</evidence>
<dbReference type="PANTHER" id="PTHR31113">
    <property type="entry name" value="UPF0496 PROTEIN 3-RELATED"/>
    <property type="match status" value="1"/>
</dbReference>
<reference evidence="8 9" key="1">
    <citation type="submission" date="2019-06" db="EMBL/GenBank/DDBJ databases">
        <title>WGS assembly of Gossypium darwinii.</title>
        <authorList>
            <person name="Chen Z.J."/>
            <person name="Sreedasyam A."/>
            <person name="Ando A."/>
            <person name="Song Q."/>
            <person name="De L."/>
            <person name="Hulse-Kemp A."/>
            <person name="Ding M."/>
            <person name="Ye W."/>
            <person name="Kirkbride R."/>
            <person name="Jenkins J."/>
            <person name="Plott C."/>
            <person name="Lovell J."/>
            <person name="Lin Y.-M."/>
            <person name="Vaughn R."/>
            <person name="Liu B."/>
            <person name="Li W."/>
            <person name="Simpson S."/>
            <person name="Scheffler B."/>
            <person name="Saski C."/>
            <person name="Grover C."/>
            <person name="Hu G."/>
            <person name="Conover J."/>
            <person name="Carlson J."/>
            <person name="Shu S."/>
            <person name="Boston L."/>
            <person name="Williams M."/>
            <person name="Peterson D."/>
            <person name="Mcgee K."/>
            <person name="Jones D."/>
            <person name="Wendel J."/>
            <person name="Stelly D."/>
            <person name="Grimwood J."/>
            <person name="Schmutz J."/>
        </authorList>
    </citation>
    <scope>NUCLEOTIDE SEQUENCE [LARGE SCALE GENOMIC DNA]</scope>
    <source>
        <strain evidence="8">1808015.09</strain>
    </source>
</reference>
<protein>
    <submittedName>
        <fullName evidence="8">Uncharacterized protein</fullName>
    </submittedName>
</protein>
<comment type="subcellular location">
    <subcellularLocation>
        <location evidence="1">Membrane</location>
    </subcellularLocation>
</comment>
<dbReference type="Proteomes" id="UP000323506">
    <property type="component" value="Chromosome D03"/>
</dbReference>
<organism evidence="8 9">
    <name type="scientific">Gossypium darwinii</name>
    <name type="common">Darwin's cotton</name>
    <name type="synonym">Gossypium barbadense var. darwinii</name>
    <dbReference type="NCBI Taxonomy" id="34276"/>
    <lineage>
        <taxon>Eukaryota</taxon>
        <taxon>Viridiplantae</taxon>
        <taxon>Streptophyta</taxon>
        <taxon>Embryophyta</taxon>
        <taxon>Tracheophyta</taxon>
        <taxon>Spermatophyta</taxon>
        <taxon>Magnoliopsida</taxon>
        <taxon>eudicotyledons</taxon>
        <taxon>Gunneridae</taxon>
        <taxon>Pentapetalae</taxon>
        <taxon>rosids</taxon>
        <taxon>malvids</taxon>
        <taxon>Malvales</taxon>
        <taxon>Malvaceae</taxon>
        <taxon>Malvoideae</taxon>
        <taxon>Gossypium</taxon>
    </lineage>
</organism>
<gene>
    <name evidence="8" type="ORF">ES288_D03G017700v1</name>
</gene>
<accession>A0A5D2D4P6</accession>
<dbReference type="AlphaFoldDB" id="A0A5D2D4P6"/>
<feature type="region of interest" description="Disordered" evidence="6">
    <location>
        <begin position="1"/>
        <end position="22"/>
    </location>
</feature>
<dbReference type="InterPro" id="IPR007749">
    <property type="entry name" value="DUF677"/>
</dbReference>
<evidence type="ECO:0000256" key="4">
    <source>
        <dbReference type="ARBA" id="ARBA00022989"/>
    </source>
</evidence>
<dbReference type="EMBL" id="CM017703">
    <property type="protein sequence ID" value="TYG75283.1"/>
    <property type="molecule type" value="Genomic_DNA"/>
</dbReference>
<feature type="transmembrane region" description="Helical" evidence="7">
    <location>
        <begin position="171"/>
        <end position="192"/>
    </location>
</feature>
<name>A0A5D2D4P6_GOSDA</name>
<dbReference type="PANTHER" id="PTHR31113:SF32">
    <property type="entry name" value="UPF0496 PLANT-LIKE PROTEIN"/>
    <property type="match status" value="1"/>
</dbReference>
<keyword evidence="9" id="KW-1185">Reference proteome</keyword>
<feature type="transmembrane region" description="Helical" evidence="7">
    <location>
        <begin position="198"/>
        <end position="217"/>
    </location>
</feature>
<keyword evidence="5 7" id="KW-0472">Membrane</keyword>
<keyword evidence="3 7" id="KW-0812">Transmembrane</keyword>
<dbReference type="Pfam" id="PF05055">
    <property type="entry name" value="DUF677"/>
    <property type="match status" value="1"/>
</dbReference>
<sequence>MASSSSSEPSFQTEAPPDSRSEAELSLNWVANSYSDTLPNRTVRVINSLLVNSDLRSLMMEYFAKFEKTLEYCTALKDCLERAPNNHAIFESALKCYDEEDKLEVGTVEKNSVKALDELRRFQAAEEPFVREFLVLKSMAHMRYESMQWKVCARKKTLEKKVESWETWRRVLVAFFVAGFISGLVFSVVAVIKSAKPVTTTLAGALTTAIVPLGTWCNKCLKRNKEKIKKNKKLTAIMEIYGSSATTIWMHVKRLEIKKTSLSRSVDYVLTEGYTLKVGMDDINNKLKLVTPIITGLLRETNNCSCKFGTDQEEIQRQMMLML</sequence>
<evidence type="ECO:0000313" key="8">
    <source>
        <dbReference type="EMBL" id="TYG75283.1"/>
    </source>
</evidence>
<evidence type="ECO:0000256" key="6">
    <source>
        <dbReference type="SAM" id="MobiDB-lite"/>
    </source>
</evidence>
<evidence type="ECO:0000256" key="7">
    <source>
        <dbReference type="SAM" id="Phobius"/>
    </source>
</evidence>
<proteinExistence type="inferred from homology"/>
<evidence type="ECO:0000256" key="5">
    <source>
        <dbReference type="ARBA" id="ARBA00023136"/>
    </source>
</evidence>
<evidence type="ECO:0000256" key="3">
    <source>
        <dbReference type="ARBA" id="ARBA00022692"/>
    </source>
</evidence>
<dbReference type="GO" id="GO:0016020">
    <property type="term" value="C:membrane"/>
    <property type="evidence" value="ECO:0007669"/>
    <property type="project" value="UniProtKB-SubCell"/>
</dbReference>